<feature type="compositionally biased region" description="Polar residues" evidence="9">
    <location>
        <begin position="1266"/>
        <end position="1279"/>
    </location>
</feature>
<evidence type="ECO:0000256" key="1">
    <source>
        <dbReference type="ARBA" id="ARBA00004629"/>
    </source>
</evidence>
<keyword evidence="8" id="KW-0175">Coiled coil</keyword>
<dbReference type="InterPro" id="IPR008271">
    <property type="entry name" value="Ser/Thr_kinase_AS"/>
</dbReference>
<feature type="binding site" evidence="7">
    <location>
        <position position="1741"/>
    </location>
    <ligand>
        <name>ATP</name>
        <dbReference type="ChEBI" id="CHEBI:30616"/>
    </ligand>
</feature>
<keyword evidence="3 7" id="KW-0547">Nucleotide-binding</keyword>
<feature type="region of interest" description="Disordered" evidence="9">
    <location>
        <begin position="1570"/>
        <end position="1602"/>
    </location>
</feature>
<dbReference type="FunFam" id="1.25.40.430:FF:000003">
    <property type="entry name" value="Checkpoint serine/threonine-protein kinase BUB1"/>
    <property type="match status" value="1"/>
</dbReference>
<feature type="region of interest" description="Disordered" evidence="9">
    <location>
        <begin position="1252"/>
        <end position="1279"/>
    </location>
</feature>
<dbReference type="InterPro" id="IPR011009">
    <property type="entry name" value="Kinase-like_dom_sf"/>
</dbReference>
<feature type="region of interest" description="Disordered" evidence="9">
    <location>
        <begin position="831"/>
        <end position="895"/>
    </location>
</feature>
<dbReference type="Gene3D" id="1.25.40.430">
    <property type="match status" value="1"/>
</dbReference>
<feature type="region of interest" description="Disordered" evidence="9">
    <location>
        <begin position="1302"/>
        <end position="1334"/>
    </location>
</feature>
<dbReference type="STRING" id="35570.A0A1I8QDM1"/>
<evidence type="ECO:0000256" key="4">
    <source>
        <dbReference type="ARBA" id="ARBA00022838"/>
    </source>
</evidence>
<organism evidence="12 13">
    <name type="scientific">Stomoxys calcitrans</name>
    <name type="common">Stable fly</name>
    <name type="synonym">Conops calcitrans</name>
    <dbReference type="NCBI Taxonomy" id="35570"/>
    <lineage>
        <taxon>Eukaryota</taxon>
        <taxon>Metazoa</taxon>
        <taxon>Ecdysozoa</taxon>
        <taxon>Arthropoda</taxon>
        <taxon>Hexapoda</taxon>
        <taxon>Insecta</taxon>
        <taxon>Pterygota</taxon>
        <taxon>Neoptera</taxon>
        <taxon>Endopterygota</taxon>
        <taxon>Diptera</taxon>
        <taxon>Brachycera</taxon>
        <taxon>Muscomorpha</taxon>
        <taxon>Muscoidea</taxon>
        <taxon>Muscidae</taxon>
        <taxon>Stomoxys</taxon>
    </lineage>
</organism>
<dbReference type="InterPro" id="IPR013212">
    <property type="entry name" value="Mad3/Bub1_I"/>
</dbReference>
<keyword evidence="13" id="KW-1185">Reference proteome</keyword>
<comment type="subcellular location">
    <subcellularLocation>
        <location evidence="1">Chromosome</location>
        <location evidence="1">Centromere</location>
        <location evidence="1">Kinetochore</location>
    </subcellularLocation>
</comment>
<dbReference type="VEuPathDB" id="VectorBase:SCAU016147"/>
<dbReference type="GO" id="GO:0007094">
    <property type="term" value="P:mitotic spindle assembly checkpoint signaling"/>
    <property type="evidence" value="ECO:0007669"/>
    <property type="project" value="InterPro"/>
</dbReference>
<dbReference type="GO" id="GO:0004672">
    <property type="term" value="F:protein kinase activity"/>
    <property type="evidence" value="ECO:0007669"/>
    <property type="project" value="InterPro"/>
</dbReference>
<dbReference type="GO" id="GO:0005634">
    <property type="term" value="C:nucleus"/>
    <property type="evidence" value="ECO:0007669"/>
    <property type="project" value="TreeGrafter"/>
</dbReference>
<gene>
    <name evidence="12" type="primary">106083570</name>
</gene>
<dbReference type="GO" id="GO:0005524">
    <property type="term" value="F:ATP binding"/>
    <property type="evidence" value="ECO:0007669"/>
    <property type="project" value="UniProtKB-UniRule"/>
</dbReference>
<dbReference type="PROSITE" id="PS51489">
    <property type="entry name" value="BUB1_N"/>
    <property type="match status" value="1"/>
</dbReference>
<dbReference type="PROSITE" id="PS00108">
    <property type="entry name" value="PROTEIN_KINASE_ST"/>
    <property type="match status" value="1"/>
</dbReference>
<feature type="compositionally biased region" description="Polar residues" evidence="9">
    <location>
        <begin position="259"/>
        <end position="277"/>
    </location>
</feature>
<evidence type="ECO:0000259" key="11">
    <source>
        <dbReference type="PROSITE" id="PS51489"/>
    </source>
</evidence>
<dbReference type="EnsemblMetazoa" id="SCAU016147-RA">
    <property type="protein sequence ID" value="SCAU016147-PA"/>
    <property type="gene ID" value="SCAU016147"/>
</dbReference>
<dbReference type="KEGG" id="scac:106083570"/>
<dbReference type="SUPFAM" id="SSF56112">
    <property type="entry name" value="Protein kinase-like (PK-like)"/>
    <property type="match status" value="1"/>
</dbReference>
<keyword evidence="4" id="KW-0995">Kinetochore</keyword>
<evidence type="ECO:0000313" key="12">
    <source>
        <dbReference type="EnsemblMetazoa" id="SCAU016147-PA"/>
    </source>
</evidence>
<reference evidence="12" key="1">
    <citation type="submission" date="2020-05" db="UniProtKB">
        <authorList>
            <consortium name="EnsemblMetazoa"/>
        </authorList>
    </citation>
    <scope>IDENTIFICATION</scope>
    <source>
        <strain evidence="12">USDA</strain>
    </source>
</reference>
<feature type="region of interest" description="Disordered" evidence="9">
    <location>
        <begin position="258"/>
        <end position="282"/>
    </location>
</feature>
<dbReference type="InterPro" id="IPR015661">
    <property type="entry name" value="Bub1/Mad3"/>
</dbReference>
<evidence type="ECO:0000259" key="10">
    <source>
        <dbReference type="PROSITE" id="PS50011"/>
    </source>
</evidence>
<dbReference type="Pfam" id="PF00069">
    <property type="entry name" value="Pkinase"/>
    <property type="match status" value="1"/>
</dbReference>
<dbReference type="PROSITE" id="PS50011">
    <property type="entry name" value="PROTEIN_KINASE_DOM"/>
    <property type="match status" value="1"/>
</dbReference>
<dbReference type="PROSITE" id="PS00107">
    <property type="entry name" value="PROTEIN_KINASE_ATP"/>
    <property type="match status" value="1"/>
</dbReference>
<feature type="compositionally biased region" description="Low complexity" evidence="9">
    <location>
        <begin position="834"/>
        <end position="853"/>
    </location>
</feature>
<evidence type="ECO:0000256" key="6">
    <source>
        <dbReference type="ARBA" id="ARBA00023328"/>
    </source>
</evidence>
<evidence type="ECO:0000256" key="2">
    <source>
        <dbReference type="ARBA" id="ARBA00022454"/>
    </source>
</evidence>
<evidence type="ECO:0000256" key="3">
    <source>
        <dbReference type="ARBA" id="ARBA00022741"/>
    </source>
</evidence>
<feature type="compositionally biased region" description="Polar residues" evidence="9">
    <location>
        <begin position="1317"/>
        <end position="1331"/>
    </location>
</feature>
<feature type="domain" description="BUB1 N-terminal" evidence="11">
    <location>
        <begin position="41"/>
        <end position="197"/>
    </location>
</feature>
<evidence type="ECO:0000256" key="8">
    <source>
        <dbReference type="SAM" id="Coils"/>
    </source>
</evidence>
<feature type="region of interest" description="Disordered" evidence="9">
    <location>
        <begin position="1516"/>
        <end position="1546"/>
    </location>
</feature>
<feature type="domain" description="Protein kinase" evidence="10">
    <location>
        <begin position="1712"/>
        <end position="1991"/>
    </location>
</feature>
<dbReference type="SMART" id="SM00777">
    <property type="entry name" value="Mad3_BUB1_I"/>
    <property type="match status" value="1"/>
</dbReference>
<feature type="coiled-coil region" evidence="8">
    <location>
        <begin position="24"/>
        <end position="51"/>
    </location>
</feature>
<dbReference type="Gene3D" id="1.10.510.10">
    <property type="entry name" value="Transferase(Phosphotransferase) domain 1"/>
    <property type="match status" value="1"/>
</dbReference>
<dbReference type="InterPro" id="IPR000719">
    <property type="entry name" value="Prot_kinase_dom"/>
</dbReference>
<keyword evidence="5 7" id="KW-0067">ATP-binding</keyword>
<dbReference type="Pfam" id="PF08311">
    <property type="entry name" value="Mad3_BUB1_I"/>
    <property type="match status" value="1"/>
</dbReference>
<feature type="compositionally biased region" description="Low complexity" evidence="9">
    <location>
        <begin position="1302"/>
        <end position="1316"/>
    </location>
</feature>
<name>A0A1I8QDM1_STOCA</name>
<feature type="compositionally biased region" description="Polar residues" evidence="9">
    <location>
        <begin position="1573"/>
        <end position="1591"/>
    </location>
</feature>
<dbReference type="GO" id="GO:0000776">
    <property type="term" value="C:kinetochore"/>
    <property type="evidence" value="ECO:0007669"/>
    <property type="project" value="UniProtKB-KW"/>
</dbReference>
<proteinExistence type="predicted"/>
<dbReference type="PANTHER" id="PTHR14030:SF4">
    <property type="entry name" value="BUB1 KINASE, ISOFORM A-RELATED"/>
    <property type="match status" value="1"/>
</dbReference>
<evidence type="ECO:0008006" key="14">
    <source>
        <dbReference type="Google" id="ProtNLM"/>
    </source>
</evidence>
<evidence type="ECO:0000256" key="9">
    <source>
        <dbReference type="SAM" id="MobiDB-lite"/>
    </source>
</evidence>
<dbReference type="Proteomes" id="UP000095300">
    <property type="component" value="Unassembled WGS sequence"/>
</dbReference>
<evidence type="ECO:0000313" key="13">
    <source>
        <dbReference type="Proteomes" id="UP000095300"/>
    </source>
</evidence>
<dbReference type="OrthoDB" id="248495at2759"/>
<sequence>MDFEDAKENIQPLAQGRNASILQASIKVESAQELQAQRKELEKKIHNYSGDDPLSVWYNYIDWIEQSFPSGGKESGLQEVLAKCLTKFENDDRYKQDRRMIKLYIKYIDNNNPAECYQQLFNAGIGTMVADFYIAWAYCYDMVNNTRRADEIFRRGIACRAQPLEELQEAHQHFGFTVAQRVMYKDNDDVQEETKRQMHERRLALSSLRGHRRKQIVGSVRTGAAVKSNCPGTVKPDFSQPTQQRNNVLVNVFKDENENPNVIPNEQPTTSASTDATTEGEAKSVVRSIIDAQRDQENRKEPGPWNKAHSKGKLFGKKATTNELGFEIHNDDADDKGDMDMDVEDDLALPILMRPEESKFDKPIRLPTNFFARNSPQADWLVPVTTEERPDRNSLAEYNKCKLYPRPNVEFQPEEWKAYCFLKKHGLENGFTKKRDIYWGRGPRFNIRQYPHFAKQSNPQQHEAVDDTFVPPPPNPGLVVSYNEIYNLEEKIERQFEEILALRVKRNETIMKPADMEETICATSEKIQRRKSFFPLRKSLAPCANRGSARKCSILPSLSDEVSTEGKEDAGKSERLSVLPIFENRDEIVLPKVLSNLQRQQEVKEIASKGAIPKNIATQGAVREAVDATRISDATRAETDTCKSLLEKTKDRFEYEPKSGATTSSDVVVKPAVEFVDKKSTEIQHPSTQAFEMPVFQFKTPSLPTAQPTKTNKLPFEIFEDNTNNALKPDLGCGNGGYFDADESCSTQKFNIFLKAQSVSTPKTKPEPQKMFANVLKEKLPEAIVEQSGMEPVFQSSDGANVAAEIGDENSPVAVTGFSPPRKQLSTILETSEHGTTQSTHTTGATTKSTISSPEFEQESHAQHQPTLDTVKERTVEDDNTNSRNSIKIVSQHEDSQQKAAAADFDAMVTKVPAAASGRLNFSIFEDTLDKQNVEHISRTEDKAASRAPLLAPPAASRHEAGTAGRLDFSIFDDSMQEKGKQQVGNFSRLEEKEDTAAGYAIKPVRFQEDKTETITKMMLAPSHPAKFQEDKTETISKMLLAPPQPIKFQEDKTETITKMLLAPPPPIRFEEDKTETITKLMLAPPPTSRCDDEVLPKLQDTVMESPNRDHIFEFFSQSPPKAKTMHTKQPDKAGQMRMASEAKTPIALNPKRLCDMETPDVMKPKSRSTALFPEPPKSKSVLRESFMPDFSVVEASQPTPKSHISKNSKPKSVLRDSFIPDFSLIEDSQPQRTVEKQINKKSNFSYVTETQTAGNESMIPDSQPHHSTSSSNRNQQVSMKSAMQLLPNSFSSIQICNDSVIPDSQPVQSSSSTSVNRMKQQSTYSNNSGEGQPASMKNILTDSFMKDFSEINEPPPVPKDVKEMTMIQPCKNNSTLKFLAERNESASKAPVNNSMKSTASAAASTWGKMSLLAPMPAKTSMVKRKSSEEKYFELNAETEMFGTNISMIKNSTWLPNHDPMLKNISHIQEQSLHIKHEQLSEEASTSKILQGHEVSHRNTRSEVANVDQAKSCQTSILQQSSSRQIHSSAKSMVSELPKPKFSSLETSSSKEMLPLCRMSIDISPSEWAAIQAQKQHQPQSATNDSKQVTMKSMPEEETEDDYGEMSIYYRNTPKTPKIQNHIWEVPDDDPFKTPGNTQYRHPETDLNQTQIVIENICVDPHVNPFNVDLINAFLEHIQFTNYIQGLETCMMVRTIRCLKPSMKIRINDHEFEVLKLIGEGAYGAVFCGKEASTGKKVAMKQENPCNLWEYYICLEIHSRIMVEEMLPAYMSIDYALIGNNSNIFISQFSTYGSLITVCNKIKKHTMKNVDEYVVMLLVNELLEMIDHLHAVSVIHADIKADNILLMNKLSYPSKTRSMQLIDFGVSIDMKQFKSDQTFSYEHHDMSFKCVEMREHRPWTYQLDLYGLAGVIHVLLFGKYMDIEKKPSGIWMHKTRTPRYFNKNLWDNIFTALLNIRDCKSMPNLQKLRALLKEEIEEKENYVLKMVHEFNRALSY</sequence>
<dbReference type="PANTHER" id="PTHR14030">
    <property type="entry name" value="MITOTIC CHECKPOINT SERINE/THREONINE-PROTEIN KINASE BUB1"/>
    <property type="match status" value="1"/>
</dbReference>
<accession>A0A1I8QDM1</accession>
<protein>
    <recommendedName>
        <fullName evidence="14">Mitotic checkpoint serine/threonine-protein kinase BUB1</fullName>
    </recommendedName>
</protein>
<evidence type="ECO:0000256" key="7">
    <source>
        <dbReference type="PROSITE-ProRule" id="PRU10141"/>
    </source>
</evidence>
<dbReference type="GO" id="GO:0051754">
    <property type="term" value="P:meiotic sister chromatid cohesion, centromeric"/>
    <property type="evidence" value="ECO:0007669"/>
    <property type="project" value="TreeGrafter"/>
</dbReference>
<dbReference type="SMART" id="SM00220">
    <property type="entry name" value="S_TKc"/>
    <property type="match status" value="1"/>
</dbReference>
<dbReference type="InterPro" id="IPR017441">
    <property type="entry name" value="Protein_kinase_ATP_BS"/>
</dbReference>
<keyword evidence="6" id="KW-0137">Centromere</keyword>
<feature type="compositionally biased region" description="Polar residues" evidence="9">
    <location>
        <begin position="1516"/>
        <end position="1532"/>
    </location>
</feature>
<dbReference type="GO" id="GO:0032991">
    <property type="term" value="C:protein-containing complex"/>
    <property type="evidence" value="ECO:0007669"/>
    <property type="project" value="UniProtKB-ARBA"/>
</dbReference>
<feature type="region of interest" description="Disordered" evidence="9">
    <location>
        <begin position="1162"/>
        <end position="1181"/>
    </location>
</feature>
<keyword evidence="2" id="KW-0158">Chromosome</keyword>
<evidence type="ECO:0000256" key="5">
    <source>
        <dbReference type="ARBA" id="ARBA00022840"/>
    </source>
</evidence>